<evidence type="ECO:0000259" key="1">
    <source>
        <dbReference type="PROSITE" id="PS50097"/>
    </source>
</evidence>
<dbReference type="SUPFAM" id="SSF54695">
    <property type="entry name" value="POZ domain"/>
    <property type="match status" value="1"/>
</dbReference>
<reference evidence="2 3" key="1">
    <citation type="submission" date="2022-09" db="EMBL/GenBank/DDBJ databases">
        <authorList>
            <person name="Palmer J.M."/>
        </authorList>
    </citation>
    <scope>NUCLEOTIDE SEQUENCE [LARGE SCALE GENOMIC DNA]</scope>
    <source>
        <strain evidence="2 3">DSM 7382</strain>
    </source>
</reference>
<dbReference type="AlphaFoldDB" id="A0AAW0FBI5"/>
<proteinExistence type="predicted"/>
<feature type="domain" description="BTB" evidence="1">
    <location>
        <begin position="14"/>
        <end position="82"/>
    </location>
</feature>
<evidence type="ECO:0000313" key="3">
    <source>
        <dbReference type="Proteomes" id="UP001385951"/>
    </source>
</evidence>
<gene>
    <name evidence="2" type="ORF">QCA50_019188</name>
</gene>
<dbReference type="Pfam" id="PF00651">
    <property type="entry name" value="BTB"/>
    <property type="match status" value="1"/>
</dbReference>
<comment type="caution">
    <text evidence="2">The sequence shown here is derived from an EMBL/GenBank/DDBJ whole genome shotgun (WGS) entry which is preliminary data.</text>
</comment>
<dbReference type="InterPro" id="IPR011333">
    <property type="entry name" value="SKP1/BTB/POZ_sf"/>
</dbReference>
<accession>A0AAW0FBI5</accession>
<protein>
    <recommendedName>
        <fullName evidence="1">BTB domain-containing protein</fullName>
    </recommendedName>
</protein>
<sequence>MAVCAKAPFDHVAASVVLRTSDKVDFHVFKEILLVASPVFETIFSLPMTPTADNEKEFKGGIPIVVVEEDEECLDYLLRLCYPLPAPPSPISVSVAEKVLKAATKYEIKKVIGLVQSELISFGSSDPFRLYTFSCMLGFEYGAAHAARLLRTKYTPVEKGFARLISNVFRPTINESRFCELVDTIISNSPGSLLSPGCLFRLVRFICLGSYTSFCNQDGIKQGSYSQSNILFSNRDYTDAHIFTLYPHDAIIRSSDIVDFPVHRLILHISQTHWSQEDDLERVPVMRVQENSSVIRLLLYLCYNFADVPTEAFSPEEGIRLWTLAVKLGMEKIANQIKSFLLSFVDTNPLLVYFVASSCKWKDAAVHAAQRFALKGDPLMDGYIQEMDSFATLDAYKSLIQYYHRAAIAQYKIISDISPDLPSPRLGKQWYDMSLVRPVAIPAGLVLRLLADNKKSDNSDAHYIRSQSYDREPLAYGKHLAPVSASLNKILENVVSNVKFET</sequence>
<dbReference type="SMART" id="SM00225">
    <property type="entry name" value="BTB"/>
    <property type="match status" value="1"/>
</dbReference>
<name>A0AAW0FBI5_9APHY</name>
<dbReference type="InterPro" id="IPR000210">
    <property type="entry name" value="BTB/POZ_dom"/>
</dbReference>
<evidence type="ECO:0000313" key="2">
    <source>
        <dbReference type="EMBL" id="KAK7677876.1"/>
    </source>
</evidence>
<dbReference type="Gene3D" id="3.30.710.10">
    <property type="entry name" value="Potassium Channel Kv1.1, Chain A"/>
    <property type="match status" value="1"/>
</dbReference>
<dbReference type="Proteomes" id="UP001385951">
    <property type="component" value="Unassembled WGS sequence"/>
</dbReference>
<organism evidence="2 3">
    <name type="scientific">Cerrena zonata</name>
    <dbReference type="NCBI Taxonomy" id="2478898"/>
    <lineage>
        <taxon>Eukaryota</taxon>
        <taxon>Fungi</taxon>
        <taxon>Dikarya</taxon>
        <taxon>Basidiomycota</taxon>
        <taxon>Agaricomycotina</taxon>
        <taxon>Agaricomycetes</taxon>
        <taxon>Polyporales</taxon>
        <taxon>Cerrenaceae</taxon>
        <taxon>Cerrena</taxon>
    </lineage>
</organism>
<dbReference type="PROSITE" id="PS50097">
    <property type="entry name" value="BTB"/>
    <property type="match status" value="1"/>
</dbReference>
<dbReference type="EMBL" id="JASBNA010000081">
    <property type="protein sequence ID" value="KAK7677876.1"/>
    <property type="molecule type" value="Genomic_DNA"/>
</dbReference>
<keyword evidence="3" id="KW-1185">Reference proteome</keyword>